<sequence>MPARFWPGREYPLGSFYDGFGVNFAVFSENAERVELCLFERPDDRSERDRIVLSERTAHVFHGYVPALRPGQLYGYRVHGPYDPTRGFRFNPHKLLCDPYAQAVANEVDWRAPMFPYKLGHPDEDLAMCEEDNAWGAPKAVVVDNVFDWENDKHPRTPWRDTVIYELHVKGFTVRHPDIPDSLRGTYAALASEPVITYLKKLGVTAVELLPVHEMVDDQMLVHRGHRNYWGYNTLSYFAPAGRYASMGRRGEQVAEFKRMVKTLHAAGIEVILDVVYNHTAEGNHLGPMLCYEGIDNPTYYRLVPGDPRYYMDYTGTGNSLNMRHPQTLKLVMDSLRYWVTEMHVDGFRFDLASTLARELHDVDRLSAFFDIIHQDPILSRVKLIAEPWDVGEGGYQVGNFPVLWTEWNGRYRDAVRRYWKGDAAVTAELGYRLTGSSDLYEGGGRRPTASINFVTAHDGFTLRDLVTYDHKHNEANGEENRDGADNNESWNHGVEGESDDPALVALRDRQMRNFFTTLMISQGVPMICGGDELARTQRGNNNAYCQDNEMSWHDWEISARQRSMLEFVRRLSAFRHEQPVLHRKKFFSGGYVRGSEMKDIVWFRPDGREMCAEDWQNPHGRALQMFLNGDAIPSTDVHGEPIVGDTLLVLCNAHHEPMPFVLPAIEWGERWEVVIDTRTAAAPEIGLPTGAGEPYALESRSMAVLRLCRKQEPGAKSVI</sequence>
<dbReference type="Gene3D" id="3.20.20.80">
    <property type="entry name" value="Glycosidases"/>
    <property type="match status" value="1"/>
</dbReference>
<dbReference type="EMBL" id="SSMQ01000051">
    <property type="protein sequence ID" value="TKC99985.1"/>
    <property type="molecule type" value="Genomic_DNA"/>
</dbReference>
<dbReference type="CDD" id="cd02856">
    <property type="entry name" value="E_set_GDE_Isoamylase_N"/>
    <property type="match status" value="1"/>
</dbReference>
<evidence type="ECO:0000259" key="5">
    <source>
        <dbReference type="SMART" id="SM00642"/>
    </source>
</evidence>
<name>A0A4U1J0C6_9BACT</name>
<dbReference type="OrthoDB" id="9760647at2"/>
<dbReference type="GO" id="GO:0004135">
    <property type="term" value="F:amylo-alpha-1,6-glucosidase activity"/>
    <property type="evidence" value="ECO:0007669"/>
    <property type="project" value="InterPro"/>
</dbReference>
<proteinExistence type="inferred from homology"/>
<comment type="caution">
    <text evidence="6">The sequence shown here is derived from an EMBL/GenBank/DDBJ whole genome shotgun (WGS) entry which is preliminary data.</text>
</comment>
<evidence type="ECO:0000313" key="6">
    <source>
        <dbReference type="EMBL" id="TKC99985.1"/>
    </source>
</evidence>
<dbReference type="SUPFAM" id="SSF51011">
    <property type="entry name" value="Glycosyl hydrolase domain"/>
    <property type="match status" value="1"/>
</dbReference>
<dbReference type="InterPro" id="IPR044505">
    <property type="entry name" value="GlgX_Isoamylase_N_E_set"/>
</dbReference>
<keyword evidence="2" id="KW-0378">Hydrolase</keyword>
<feature type="region of interest" description="Disordered" evidence="4">
    <location>
        <begin position="475"/>
        <end position="498"/>
    </location>
</feature>
<evidence type="ECO:0000256" key="1">
    <source>
        <dbReference type="ARBA" id="ARBA00008061"/>
    </source>
</evidence>
<dbReference type="InterPro" id="IPR006047">
    <property type="entry name" value="GH13_cat_dom"/>
</dbReference>
<comment type="similarity">
    <text evidence="1">Belongs to the glycosyl hydrolase 13 family.</text>
</comment>
<organism evidence="6 7">
    <name type="scientific">Polyangium fumosum</name>
    <dbReference type="NCBI Taxonomy" id="889272"/>
    <lineage>
        <taxon>Bacteria</taxon>
        <taxon>Pseudomonadati</taxon>
        <taxon>Myxococcota</taxon>
        <taxon>Polyangia</taxon>
        <taxon>Polyangiales</taxon>
        <taxon>Polyangiaceae</taxon>
        <taxon>Polyangium</taxon>
    </lineage>
</organism>
<dbReference type="InterPro" id="IPR004193">
    <property type="entry name" value="Glyco_hydro_13_N"/>
</dbReference>
<dbReference type="SMART" id="SM00642">
    <property type="entry name" value="Aamy"/>
    <property type="match status" value="1"/>
</dbReference>
<dbReference type="InterPro" id="IPR013783">
    <property type="entry name" value="Ig-like_fold"/>
</dbReference>
<dbReference type="AlphaFoldDB" id="A0A4U1J0C6"/>
<dbReference type="InterPro" id="IPR017853">
    <property type="entry name" value="GH"/>
</dbReference>
<keyword evidence="7" id="KW-1185">Reference proteome</keyword>
<dbReference type="InterPro" id="IPR013780">
    <property type="entry name" value="Glyco_hydro_b"/>
</dbReference>
<evidence type="ECO:0000256" key="3">
    <source>
        <dbReference type="ARBA" id="ARBA00023295"/>
    </source>
</evidence>
<dbReference type="InterPro" id="IPR011837">
    <property type="entry name" value="Glycogen_debranch_GlgX"/>
</dbReference>
<dbReference type="SUPFAM" id="SSF51445">
    <property type="entry name" value="(Trans)glycosidases"/>
    <property type="match status" value="1"/>
</dbReference>
<evidence type="ECO:0000313" key="7">
    <source>
        <dbReference type="Proteomes" id="UP000309215"/>
    </source>
</evidence>
<dbReference type="GO" id="GO:0005980">
    <property type="term" value="P:glycogen catabolic process"/>
    <property type="evidence" value="ECO:0007669"/>
    <property type="project" value="InterPro"/>
</dbReference>
<feature type="domain" description="Glycosyl hydrolase family 13 catalytic" evidence="5">
    <location>
        <begin position="166"/>
        <end position="576"/>
    </location>
</feature>
<reference evidence="6 7" key="1">
    <citation type="submission" date="2019-04" db="EMBL/GenBank/DDBJ databases">
        <authorList>
            <person name="Li Y."/>
            <person name="Wang J."/>
        </authorList>
    </citation>
    <scope>NUCLEOTIDE SEQUENCE [LARGE SCALE GENOMIC DNA]</scope>
    <source>
        <strain evidence="6 7">DSM 14668</strain>
    </source>
</reference>
<dbReference type="NCBIfam" id="TIGR02100">
    <property type="entry name" value="glgX_debranch"/>
    <property type="match status" value="1"/>
</dbReference>
<accession>A0A4U1J0C6</accession>
<dbReference type="Pfam" id="PF00128">
    <property type="entry name" value="Alpha-amylase"/>
    <property type="match status" value="1"/>
</dbReference>
<gene>
    <name evidence="6" type="primary">glgX</name>
    <name evidence="6" type="ORF">E8A74_35980</name>
</gene>
<protein>
    <submittedName>
        <fullName evidence="6">Glycogen debranching protein GlgX</fullName>
    </submittedName>
</protein>
<dbReference type="PANTHER" id="PTHR43002">
    <property type="entry name" value="GLYCOGEN DEBRANCHING ENZYME"/>
    <property type="match status" value="1"/>
</dbReference>
<evidence type="ECO:0000256" key="2">
    <source>
        <dbReference type="ARBA" id="ARBA00022801"/>
    </source>
</evidence>
<dbReference type="Gene3D" id="2.60.40.1180">
    <property type="entry name" value="Golgi alpha-mannosidase II"/>
    <property type="match status" value="1"/>
</dbReference>
<dbReference type="Pfam" id="PF02922">
    <property type="entry name" value="CBM_48"/>
    <property type="match status" value="1"/>
</dbReference>
<dbReference type="Proteomes" id="UP000309215">
    <property type="component" value="Unassembled WGS sequence"/>
</dbReference>
<feature type="compositionally biased region" description="Basic and acidic residues" evidence="4">
    <location>
        <begin position="475"/>
        <end position="485"/>
    </location>
</feature>
<dbReference type="RefSeq" id="WP_136933620.1">
    <property type="nucleotide sequence ID" value="NZ_SSMQ01000051.1"/>
</dbReference>
<keyword evidence="3" id="KW-0326">Glycosidase</keyword>
<dbReference type="CDD" id="cd11326">
    <property type="entry name" value="AmyAc_Glg_debranch"/>
    <property type="match status" value="1"/>
</dbReference>
<dbReference type="Gene3D" id="2.60.40.10">
    <property type="entry name" value="Immunoglobulins"/>
    <property type="match status" value="1"/>
</dbReference>
<dbReference type="SUPFAM" id="SSF81296">
    <property type="entry name" value="E set domains"/>
    <property type="match status" value="1"/>
</dbReference>
<evidence type="ECO:0000256" key="4">
    <source>
        <dbReference type="SAM" id="MobiDB-lite"/>
    </source>
</evidence>
<dbReference type="InterPro" id="IPR014756">
    <property type="entry name" value="Ig_E-set"/>
</dbReference>